<feature type="compositionally biased region" description="Basic and acidic residues" evidence="2">
    <location>
        <begin position="310"/>
        <end position="327"/>
    </location>
</feature>
<dbReference type="SUPFAM" id="SSF53955">
    <property type="entry name" value="Lysozyme-like"/>
    <property type="match status" value="1"/>
</dbReference>
<name>A0A5Q2WGW3_9CAUD</name>
<feature type="coiled-coil region" evidence="1">
    <location>
        <begin position="335"/>
        <end position="382"/>
    </location>
</feature>
<evidence type="ECO:0000313" key="5">
    <source>
        <dbReference type="EMBL" id="QGH75755.1"/>
    </source>
</evidence>
<feature type="transmembrane region" description="Helical" evidence="3">
    <location>
        <begin position="925"/>
        <end position="946"/>
    </location>
</feature>
<gene>
    <name evidence="5" type="primary">26</name>
    <name evidence="5" type="ORF">SEA_SYLEON_26</name>
</gene>
<feature type="region of interest" description="Disordered" evidence="2">
    <location>
        <begin position="1727"/>
        <end position="1765"/>
    </location>
</feature>
<feature type="region of interest" description="Disordered" evidence="2">
    <location>
        <begin position="276"/>
        <end position="327"/>
    </location>
</feature>
<evidence type="ECO:0000256" key="2">
    <source>
        <dbReference type="SAM" id="MobiDB-lite"/>
    </source>
</evidence>
<keyword evidence="3" id="KW-0472">Membrane</keyword>
<keyword evidence="1" id="KW-0175">Coiled coil</keyword>
<feature type="transmembrane region" description="Helical" evidence="3">
    <location>
        <begin position="1010"/>
        <end position="1028"/>
    </location>
</feature>
<feature type="region of interest" description="Disordered" evidence="2">
    <location>
        <begin position="1830"/>
        <end position="1864"/>
    </location>
</feature>
<feature type="region of interest" description="Disordered" evidence="2">
    <location>
        <begin position="1523"/>
        <end position="1587"/>
    </location>
</feature>
<evidence type="ECO:0000313" key="6">
    <source>
        <dbReference type="Proteomes" id="UP000346466"/>
    </source>
</evidence>
<dbReference type="Proteomes" id="UP000346466">
    <property type="component" value="Segment"/>
</dbReference>
<keyword evidence="3" id="KW-1133">Transmembrane helix</keyword>
<feature type="transmembrane region" description="Helical" evidence="3">
    <location>
        <begin position="1139"/>
        <end position="1159"/>
    </location>
</feature>
<protein>
    <submittedName>
        <fullName evidence="5">Tape measure protein</fullName>
    </submittedName>
</protein>
<evidence type="ECO:0000259" key="4">
    <source>
        <dbReference type="Pfam" id="PF01464"/>
    </source>
</evidence>
<feature type="transmembrane region" description="Helical" evidence="3">
    <location>
        <begin position="1171"/>
        <end position="1190"/>
    </location>
</feature>
<keyword evidence="6" id="KW-1185">Reference proteome</keyword>
<dbReference type="KEGG" id="vg:70081250"/>
<evidence type="ECO:0000256" key="3">
    <source>
        <dbReference type="SAM" id="Phobius"/>
    </source>
</evidence>
<dbReference type="EMBL" id="MN444870">
    <property type="protein sequence ID" value="QGH75755.1"/>
    <property type="molecule type" value="Genomic_DNA"/>
</dbReference>
<feature type="domain" description="Transglycosylase SLT" evidence="4">
    <location>
        <begin position="1909"/>
        <end position="2000"/>
    </location>
</feature>
<dbReference type="GeneID" id="70081250"/>
<dbReference type="RefSeq" id="YP_010246685.1">
    <property type="nucleotide sequence ID" value="NC_060137.1"/>
</dbReference>
<feature type="compositionally biased region" description="Gly residues" evidence="2">
    <location>
        <begin position="1563"/>
        <end position="1574"/>
    </location>
</feature>
<dbReference type="PANTHER" id="PTHR45615:SF80">
    <property type="entry name" value="GRIP DOMAIN-CONTAINING PROTEIN"/>
    <property type="match status" value="1"/>
</dbReference>
<feature type="compositionally biased region" description="Basic and acidic residues" evidence="2">
    <location>
        <begin position="276"/>
        <end position="293"/>
    </location>
</feature>
<proteinExistence type="predicted"/>
<feature type="region of interest" description="Disordered" evidence="2">
    <location>
        <begin position="1910"/>
        <end position="1931"/>
    </location>
</feature>
<feature type="compositionally biased region" description="Gly residues" evidence="2">
    <location>
        <begin position="1729"/>
        <end position="1748"/>
    </location>
</feature>
<evidence type="ECO:0000256" key="1">
    <source>
        <dbReference type="SAM" id="Coils"/>
    </source>
</evidence>
<dbReference type="Pfam" id="PF01464">
    <property type="entry name" value="SLT"/>
    <property type="match status" value="1"/>
</dbReference>
<feature type="compositionally biased region" description="Basic and acidic residues" evidence="2">
    <location>
        <begin position="1531"/>
        <end position="1545"/>
    </location>
</feature>
<feature type="compositionally biased region" description="Low complexity" evidence="2">
    <location>
        <begin position="1553"/>
        <end position="1562"/>
    </location>
</feature>
<dbReference type="CDD" id="cd13402">
    <property type="entry name" value="LT_TF-like"/>
    <property type="match status" value="1"/>
</dbReference>
<feature type="transmembrane region" description="Helical" evidence="3">
    <location>
        <begin position="1101"/>
        <end position="1119"/>
    </location>
</feature>
<accession>A0A5Q2WGW3</accession>
<organism evidence="5 6">
    <name type="scientific">Gordonia phage Syleon</name>
    <dbReference type="NCBI Taxonomy" id="2653718"/>
    <lineage>
        <taxon>Viruses</taxon>
        <taxon>Duplodnaviria</taxon>
        <taxon>Heunggongvirae</taxon>
        <taxon>Uroviricota</taxon>
        <taxon>Caudoviricetes</taxon>
        <taxon>Deeyouvirinae</taxon>
        <taxon>Octobienvirus</taxon>
        <taxon>Octobienvirus syleon</taxon>
    </lineage>
</organism>
<dbReference type="InterPro" id="IPR008258">
    <property type="entry name" value="Transglycosylase_SLT_dom_1"/>
</dbReference>
<sequence length="2165" mass="231204">MAEKFSIGDAVLNIVPSLDEFKERLDSQLKAYREYFDVVIRPDMDQFFTKLESDVKAAAAAAGGDVKVTADTSQAQAEIAATKAAVEQAGGEVKIEADASQALAEAAATKAAIESTSAEMDVRIDTAELREALSMAREEADIRRDIAMAREMANAAAEEDERKAAAKMEQNLRRELSSRQLIVQALRAANDVEGMSSQERESAMRRIRAAEQEIARDKARARVDTNMSNEDLLNALRSESVLRSEIARARASGDEAGLTAAREELGIRQELERAERARARAAAPKEKEARDALTAEQKLQAERSAAAGKWAEDRRKERERREAAEAKEASKKVDLSAAEAAIVALQAEIDALSGDIEVGADTDEARMRIAVLEERIRLLRSDLRIGADTVEARARVAILAAQIRAMKADIRVGADTRDATEEVDDFEARFRVVQSFQGVNLFSLGNITSAIVGIGTIIGLLGGVVAAAGAAATSLGAMGGAVAIGSSGVFGAFNELRAQNQPGAQNSGQQAVQAMREQREAVQRVADAQQNLRNASSDLASDQDRLRDATKDATREIRDQRLELEDARLAQEGSAIAVARAKENYTEVKRRFDRGEASALDLQEADLRVRSSQSRLRQSQNTLSDTREDTRTVVQNGVTNNPNVVAARAGVADGIDRVAKARRELNDARTDASAAVAGAGVDRFTQAMARLSPNAQDFVTKVRSLGGAWTDLRMATQDALFAGFGDTFTDVASKQMPELQRGMVQLAGVANTVLSDSLRRVSATFSEFTANGTSAAFFDAVAASFSGFAPFVESLVRVLTELTIGMGPQLGVFFEDLGQFLENQAPMWTRMGSQVLGVMSLLLPVFDQMFQALEPVFSEGFEQIVRIFSALADALSENQGPLTEFTSALGSMIVNLIKAGSELMPLFLGVLEFFMDAISGINPEVLAVILGSVIALRSVAGAFIAVGNTAGRLIAAGDSLAQAFAFLRLLPGRIAASSIGMRVAAAASLLWGKAMLLVNGIMNASPAMKIAMAVTALAAAAVYAYQNFEPFRKVVDSVWQALQRFWDVLNGSGGGQAAMALGALPLLFMRTRLGAMAAAGATRVWGAAQLFLNAAMRANPIGLIVTALVALVAGLVYAYKNSETFRNFVNGLWEGLKNVAGWIADVAVGAWNLLSDAFSKGIEFVKKYWDILILGLGPIGWVISAVVNLVKNFDKIKSGLGVLKQIWDKTWNWISSSFENVAGGIGKWFSNLTRGFDGLKENAQTVANAIKRAFSGIKDVMLTPIRAIGRVLQRIPTKFLGVTITGAATLHRWGETLARLNVGGSAAGAGRKPNGMLYGPGTGTSDDILGVDGSGMPTALVSTDEAVVNARGVQKYWPVIDAINKDTLGNLFGIKRLATGGAVIDGASDGRSSKEILGPTRWDQEWQEFFRARGADTPDKAFKYMGDNAYIGTLYRSGWLPPDGSNGEEDRRLGQVDSNNFDQRAANERQKLAEIQDEILTDQKSKESRKLFDEAWTKWFNDHGGNSQRDGYLNRNPEVAERWRSGQFPPGDERTQESVTDDLKSGGDGSDGYSGDTDYGGDTDFGGDSGGYGGPDNIDTTGAGGDPEAVELTQQEQSLLMGQEINTSLWRAVKAEFPDAVLTSAKGAHDDDGGYHPAGKAIDIGGPSDLLLRINHWLFETFGNKLAELIYAPAPPAKLMYNKGGQLIEDQQQLATQVYAGDLSGHTNHVHVSADQAVQVPDANTDYDGGTGGYGGDDGGSGDGGYGGDPLYDNGEGFEQDDGPKASTAIADAMRGDYFDPKRYYDNVTLELGDTLWDAVTGALSLDTTYYDAYGQAVDETERLRLKKLEEQGGKTPNVGGGDPNSPETQRLLSNGGGQGDVGGKIKEEELTHTYSPGGGVEQWRPLFSQILEFGGFSMSLLDPGLAQMKTESGGNPKAINNSDSNAAKGTPSKGLMQVIQPTFDAHKSPQLKDDIYDPAANIYAGTNYAVKRYPNLEQVWGNGHGYATGGKVKGKGGRRTDDIPAWLSDEEFVVNADSAIAAGPLLDWINESPEMAGRLAEMLAGGAGAIPGIGPAIAASAPLLGDFVEQGVGGLAVGAETLVEGGAQFLSIAERDRVQAIKTLGGASGSAPLSGGRTQAPAQVVNQGAQYGDVHTQSLREFQQFIEKENAHVAFSHMAGHTVR</sequence>
<feature type="compositionally biased region" description="Polar residues" evidence="2">
    <location>
        <begin position="1910"/>
        <end position="1928"/>
    </location>
</feature>
<reference evidence="5 6" key="1">
    <citation type="submission" date="2019-09" db="EMBL/GenBank/DDBJ databases">
        <authorList>
            <person name="Falcon-Lizardi N."/>
            <person name="Rios-Rosa Y."/>
            <person name="Rivera-Cruz A."/>
            <person name="Rivera-Espinal N.S."/>
            <person name="Rodriguez-Cotto F.E."/>
            <person name="Rosa-Flores A.N."/>
            <person name="Rubin M.R."/>
            <person name="Vazquez E."/>
            <person name="Molloy S.D."/>
            <person name="Garlena R.A."/>
            <person name="Russell D.A."/>
            <person name="Pope W.H."/>
            <person name="Jacobs-Sera D."/>
            <person name="Hatfull G.F."/>
        </authorList>
    </citation>
    <scope>NUCLEOTIDE SEQUENCE [LARGE SCALE GENOMIC DNA]</scope>
</reference>
<feature type="coiled-coil region" evidence="1">
    <location>
        <begin position="511"/>
        <end position="570"/>
    </location>
</feature>
<dbReference type="Gene3D" id="1.10.530.10">
    <property type="match status" value="1"/>
</dbReference>
<dbReference type="PANTHER" id="PTHR45615">
    <property type="entry name" value="MYOSIN HEAVY CHAIN, NON-MUSCLE"/>
    <property type="match status" value="1"/>
</dbReference>
<keyword evidence="3" id="KW-0812">Transmembrane</keyword>
<dbReference type="InterPro" id="IPR023346">
    <property type="entry name" value="Lysozyme-like_dom_sf"/>
</dbReference>